<dbReference type="Proteomes" id="UP000327294">
    <property type="component" value="Chromosome"/>
</dbReference>
<dbReference type="AlphaFoldDB" id="A0A5P8K4G2"/>
<evidence type="ECO:0000313" key="3">
    <source>
        <dbReference type="EMBL" id="QFQ97934.1"/>
    </source>
</evidence>
<evidence type="ECO:0000256" key="2">
    <source>
        <dbReference type="SAM" id="SignalP"/>
    </source>
</evidence>
<accession>A0A5P8K4G2</accession>
<evidence type="ECO:0000256" key="1">
    <source>
        <dbReference type="SAM" id="MobiDB-lite"/>
    </source>
</evidence>
<feature type="region of interest" description="Disordered" evidence="1">
    <location>
        <begin position="87"/>
        <end position="109"/>
    </location>
</feature>
<dbReference type="PROSITE" id="PS51257">
    <property type="entry name" value="PROKAR_LIPOPROTEIN"/>
    <property type="match status" value="1"/>
</dbReference>
<name>A0A5P8K4G2_9ACTN</name>
<reference evidence="3 4" key="1">
    <citation type="submission" date="2019-10" db="EMBL/GenBank/DDBJ databases">
        <title>Streptomyces sp. strain GY16 isolated from leaves of Broussonetia papyrifera.</title>
        <authorList>
            <person name="Mo P."/>
        </authorList>
    </citation>
    <scope>NUCLEOTIDE SEQUENCE [LARGE SCALE GENOMIC DNA]</scope>
    <source>
        <strain evidence="3 4">GY16</strain>
    </source>
</reference>
<dbReference type="Pfam" id="PF18966">
    <property type="entry name" value="Lipoprotein_23"/>
    <property type="match status" value="1"/>
</dbReference>
<keyword evidence="4" id="KW-1185">Reference proteome</keyword>
<feature type="signal peptide" evidence="2">
    <location>
        <begin position="1"/>
        <end position="25"/>
    </location>
</feature>
<keyword evidence="2" id="KW-0732">Signal</keyword>
<protein>
    <recommendedName>
        <fullName evidence="5">Lipoprotein</fullName>
    </recommendedName>
</protein>
<feature type="compositionally biased region" description="Low complexity" evidence="1">
    <location>
        <begin position="38"/>
        <end position="54"/>
    </location>
</feature>
<feature type="chain" id="PRO_5038369309" description="Lipoprotein" evidence="2">
    <location>
        <begin position="26"/>
        <end position="245"/>
    </location>
</feature>
<feature type="compositionally biased region" description="Basic and acidic residues" evidence="1">
    <location>
        <begin position="55"/>
        <end position="65"/>
    </location>
</feature>
<evidence type="ECO:0008006" key="5">
    <source>
        <dbReference type="Google" id="ProtNLM"/>
    </source>
</evidence>
<dbReference type="InterPro" id="IPR044058">
    <property type="entry name" value="Lipoprotein_23"/>
</dbReference>
<gene>
    <name evidence="3" type="ORF">F9278_18860</name>
</gene>
<proteinExistence type="predicted"/>
<dbReference type="RefSeq" id="WP_152169408.1">
    <property type="nucleotide sequence ID" value="NZ_CP045096.1"/>
</dbReference>
<feature type="region of interest" description="Disordered" evidence="1">
    <location>
        <begin position="28"/>
        <end position="74"/>
    </location>
</feature>
<organism evidence="3 4">
    <name type="scientific">Streptomyces phaeolivaceus</name>
    <dbReference type="NCBI Taxonomy" id="2653200"/>
    <lineage>
        <taxon>Bacteria</taxon>
        <taxon>Bacillati</taxon>
        <taxon>Actinomycetota</taxon>
        <taxon>Actinomycetes</taxon>
        <taxon>Kitasatosporales</taxon>
        <taxon>Streptomycetaceae</taxon>
        <taxon>Streptomyces</taxon>
    </lineage>
</organism>
<dbReference type="EMBL" id="CP045096">
    <property type="protein sequence ID" value="QFQ97934.1"/>
    <property type="molecule type" value="Genomic_DNA"/>
</dbReference>
<dbReference type="KEGG" id="sphv:F9278_18860"/>
<evidence type="ECO:0000313" key="4">
    <source>
        <dbReference type="Proteomes" id="UP000327294"/>
    </source>
</evidence>
<sequence>MGRAVRGTVLAQLALLALLAGVLTGCSEPAEDGGAKPSASAAEGAGTDATTEATTEAKDGGKDAARSGGSVGAAGSACELPVTFDTAEKWRPEAVETEAPGGSGGSEEDDLAAELAEGLLRQGPFTAACEIDAKPAGNIGFLRVWTGEAGAKADDAQALLKEFVAAEGGTSEAKYSAFTSDSDVSGSEVAYLYTSEALDETKKERAFVTVTPDGPVVVHLGGLDTEEHEQMLPAYELAKRTLKTG</sequence>